<dbReference type="SUPFAM" id="SSF54001">
    <property type="entry name" value="Cysteine proteinases"/>
    <property type="match status" value="1"/>
</dbReference>
<dbReference type="Gene3D" id="3.10.620.30">
    <property type="match status" value="1"/>
</dbReference>
<dbReference type="Gene3D" id="1.10.1330.10">
    <property type="entry name" value="Dockerin domain"/>
    <property type="match status" value="1"/>
</dbReference>
<dbReference type="InterPro" id="IPR036439">
    <property type="entry name" value="Dockerin_dom_sf"/>
</dbReference>
<dbReference type="CDD" id="cd14256">
    <property type="entry name" value="Dockerin_I"/>
    <property type="match status" value="1"/>
</dbReference>
<dbReference type="InterPro" id="IPR052557">
    <property type="entry name" value="CAP/Cytokinesis_protein"/>
</dbReference>
<dbReference type="InterPro" id="IPR016134">
    <property type="entry name" value="Dockerin_dom"/>
</dbReference>
<dbReference type="EMBL" id="JACOPD010000003">
    <property type="protein sequence ID" value="MBC5680338.1"/>
    <property type="molecule type" value="Genomic_DNA"/>
</dbReference>
<dbReference type="PROSITE" id="PS51257">
    <property type="entry name" value="PROKAR_LIPOPROTEIN"/>
    <property type="match status" value="1"/>
</dbReference>
<dbReference type="PANTHER" id="PTHR46333">
    <property type="entry name" value="CYTOKINESIS PROTEIN 3"/>
    <property type="match status" value="1"/>
</dbReference>
<protein>
    <recommendedName>
        <fullName evidence="2">Dockerin domain-containing protein</fullName>
    </recommendedName>
</protein>
<dbReference type="InterPro" id="IPR038765">
    <property type="entry name" value="Papain-like_cys_pep_sf"/>
</dbReference>
<comment type="caution">
    <text evidence="3">The sequence shown here is derived from an EMBL/GenBank/DDBJ whole genome shotgun (WGS) entry which is preliminary data.</text>
</comment>
<proteinExistence type="predicted"/>
<sequence>MGKAYTYKKTIKRAACVMLAAGLVFTGCPEVFLSQSVLKVHAAQGYESLVKSCIDNINTFDADDENTYLTEIINGLESDEIDAANKYVEELMRQSDYYWLNLCFISDFIGNSVLWYSVKDKYVNKDNTIDKITAKNDYIKLHTRLDNGEWKELLAEEIDKACGRIDISDWRFTTEKTAEMYRYLNDLRVSDRQYYWIDSVKISDDGTYIKSVLVSAKDKYTNENNQTINKEQAGNDFDVLQKRLKNGEEMKIIEERITEGKYSVALPYNVYTIQLRDLKINKDRAGDIYNYVGYLSTKPQYSYINFILREYDEDYLAALSLTVPAEFFNEENKFDEKLSYAKYNKFNKRIADLTAQIDESMSDLEKTLAIYEWAMRECEYDYKNFVLDTIPTESYQKEGVVYNGLAVCSGYADFMEYMLRKYKITNYIASSSDLDHAWNIVNLDGINYHLDATWDDVGKDSFWEGVYNTDYFLKSDDEITELNHYGWSETVKCDKSDSYEGYIFRNKNAKQFNYYNGYWYYICNTKTIVKSKIDGSEATDFKTFKEIIGMYIYDDYMYIATRKDVYKINMKNQSESEVIFKCDENEGFDYIDEFVLKQGKIKIDSPSNTKIFELPEVAYTPAVPVTYGDANGDGKIDSRDAVLIKKYVAGFTGFTIDLEASDVNADGKVDTRDAVKILKKIAGFDVTLGAA</sequence>
<evidence type="ECO:0000313" key="3">
    <source>
        <dbReference type="EMBL" id="MBC5680338.1"/>
    </source>
</evidence>
<keyword evidence="1" id="KW-0732">Signal</keyword>
<evidence type="ECO:0000313" key="4">
    <source>
        <dbReference type="Proteomes" id="UP000628463"/>
    </source>
</evidence>
<dbReference type="RefSeq" id="WP_186836421.1">
    <property type="nucleotide sequence ID" value="NZ_JACOPD010000003.1"/>
</dbReference>
<feature type="domain" description="Dockerin" evidence="2">
    <location>
        <begin position="623"/>
        <end position="690"/>
    </location>
</feature>
<feature type="signal peptide" evidence="1">
    <location>
        <begin position="1"/>
        <end position="26"/>
    </location>
</feature>
<dbReference type="SUPFAM" id="SSF63446">
    <property type="entry name" value="Type I dockerin domain"/>
    <property type="match status" value="1"/>
</dbReference>
<dbReference type="PROSITE" id="PS51766">
    <property type="entry name" value="DOCKERIN"/>
    <property type="match status" value="1"/>
</dbReference>
<dbReference type="Pfam" id="PF00404">
    <property type="entry name" value="Dockerin_1"/>
    <property type="match status" value="1"/>
</dbReference>
<reference evidence="3 4" key="1">
    <citation type="submission" date="2020-08" db="EMBL/GenBank/DDBJ databases">
        <title>Genome public.</title>
        <authorList>
            <person name="Liu C."/>
            <person name="Sun Q."/>
        </authorList>
    </citation>
    <scope>NUCLEOTIDE SEQUENCE [LARGE SCALE GENOMIC DNA]</scope>
    <source>
        <strain evidence="3 4">NSJ-43</strain>
    </source>
</reference>
<organism evidence="3 4">
    <name type="scientific">Lachnospira hominis</name>
    <name type="common">ex Liu et al. 2021</name>
    <dbReference type="NCBI Taxonomy" id="2763051"/>
    <lineage>
        <taxon>Bacteria</taxon>
        <taxon>Bacillati</taxon>
        <taxon>Bacillota</taxon>
        <taxon>Clostridia</taxon>
        <taxon>Lachnospirales</taxon>
        <taxon>Lachnospiraceae</taxon>
        <taxon>Lachnospira</taxon>
    </lineage>
</organism>
<keyword evidence="4" id="KW-1185">Reference proteome</keyword>
<evidence type="ECO:0000256" key="1">
    <source>
        <dbReference type="SAM" id="SignalP"/>
    </source>
</evidence>
<accession>A0ABR7FYR0</accession>
<dbReference type="Proteomes" id="UP000628463">
    <property type="component" value="Unassembled WGS sequence"/>
</dbReference>
<dbReference type="InterPro" id="IPR002105">
    <property type="entry name" value="Dockerin_1_rpt"/>
</dbReference>
<dbReference type="PANTHER" id="PTHR46333:SF2">
    <property type="entry name" value="CYTOKINESIS PROTEIN 3"/>
    <property type="match status" value="1"/>
</dbReference>
<name>A0ABR7FYR0_9FIRM</name>
<evidence type="ECO:0000259" key="2">
    <source>
        <dbReference type="PROSITE" id="PS51766"/>
    </source>
</evidence>
<feature type="chain" id="PRO_5045484486" description="Dockerin domain-containing protein" evidence="1">
    <location>
        <begin position="27"/>
        <end position="691"/>
    </location>
</feature>
<gene>
    <name evidence="3" type="ORF">H8S01_05085</name>
</gene>